<feature type="compositionally biased region" description="Polar residues" evidence="2">
    <location>
        <begin position="52"/>
        <end position="64"/>
    </location>
</feature>
<dbReference type="Gene3D" id="1.10.10.10">
    <property type="entry name" value="Winged helix-like DNA-binding domain superfamily/Winged helix DNA-binding domain"/>
    <property type="match status" value="1"/>
</dbReference>
<evidence type="ECO:0000313" key="4">
    <source>
        <dbReference type="EMBL" id="KAJ8945616.1"/>
    </source>
</evidence>
<dbReference type="GO" id="GO:0005634">
    <property type="term" value="C:nucleus"/>
    <property type="evidence" value="ECO:0007669"/>
    <property type="project" value="UniProtKB-SubCell"/>
</dbReference>
<gene>
    <name evidence="4" type="ORF">NQ314_009144</name>
</gene>
<evidence type="ECO:0000256" key="2">
    <source>
        <dbReference type="SAM" id="MobiDB-lite"/>
    </source>
</evidence>
<dbReference type="Pfam" id="PF04433">
    <property type="entry name" value="SWIRM"/>
    <property type="match status" value="1"/>
</dbReference>
<accession>A0AAV8Y2C5</accession>
<protein>
    <recommendedName>
        <fullName evidence="3">SWIRM domain-containing protein</fullName>
    </recommendedName>
</protein>
<evidence type="ECO:0000313" key="5">
    <source>
        <dbReference type="Proteomes" id="UP001162156"/>
    </source>
</evidence>
<comment type="caution">
    <text evidence="4">The sequence shown here is derived from an EMBL/GenBank/DDBJ whole genome shotgun (WGS) entry which is preliminary data.</text>
</comment>
<proteinExistence type="predicted"/>
<dbReference type="InterPro" id="IPR036388">
    <property type="entry name" value="WH-like_DNA-bd_sf"/>
</dbReference>
<name>A0AAV8Y2C5_9CUCU</name>
<organism evidence="4 5">
    <name type="scientific">Rhamnusium bicolor</name>
    <dbReference type="NCBI Taxonomy" id="1586634"/>
    <lineage>
        <taxon>Eukaryota</taxon>
        <taxon>Metazoa</taxon>
        <taxon>Ecdysozoa</taxon>
        <taxon>Arthropoda</taxon>
        <taxon>Hexapoda</taxon>
        <taxon>Insecta</taxon>
        <taxon>Pterygota</taxon>
        <taxon>Neoptera</taxon>
        <taxon>Endopterygota</taxon>
        <taxon>Coleoptera</taxon>
        <taxon>Polyphaga</taxon>
        <taxon>Cucujiformia</taxon>
        <taxon>Chrysomeloidea</taxon>
        <taxon>Cerambycidae</taxon>
        <taxon>Lepturinae</taxon>
        <taxon>Rhagiini</taxon>
        <taxon>Rhamnusium</taxon>
    </lineage>
</organism>
<dbReference type="InterPro" id="IPR009057">
    <property type="entry name" value="Homeodomain-like_sf"/>
</dbReference>
<dbReference type="InterPro" id="IPR007526">
    <property type="entry name" value="SWIRM"/>
</dbReference>
<feature type="region of interest" description="Disordered" evidence="2">
    <location>
        <begin position="1"/>
        <end position="76"/>
    </location>
</feature>
<dbReference type="EMBL" id="JANEYF010002501">
    <property type="protein sequence ID" value="KAJ8945616.1"/>
    <property type="molecule type" value="Genomic_DNA"/>
</dbReference>
<sequence length="120" mass="13681">MEEPTPEPNVVEVNPPATPVQQQPTKKDHELQPLKGGSLTDLEETEERGEDSQTGKNSDSNTQDEGQEDNVTEQTHHIIIPSYSAWFDYNSIHEVEKRALPEFFNGRNKSKTPEIYLAYR</sequence>
<evidence type="ECO:0000256" key="1">
    <source>
        <dbReference type="ARBA" id="ARBA00004123"/>
    </source>
</evidence>
<comment type="subcellular location">
    <subcellularLocation>
        <location evidence="1">Nucleus</location>
    </subcellularLocation>
</comment>
<evidence type="ECO:0000259" key="3">
    <source>
        <dbReference type="PROSITE" id="PS50934"/>
    </source>
</evidence>
<dbReference type="PROSITE" id="PS50934">
    <property type="entry name" value="SWIRM"/>
    <property type="match status" value="1"/>
</dbReference>
<dbReference type="Proteomes" id="UP001162156">
    <property type="component" value="Unassembled WGS sequence"/>
</dbReference>
<dbReference type="SUPFAM" id="SSF46689">
    <property type="entry name" value="Homeodomain-like"/>
    <property type="match status" value="1"/>
</dbReference>
<dbReference type="AlphaFoldDB" id="A0AAV8Y2C5"/>
<keyword evidence="5" id="KW-1185">Reference proteome</keyword>
<feature type="domain" description="SWIRM" evidence="3">
    <location>
        <begin position="78"/>
        <end position="120"/>
    </location>
</feature>
<reference evidence="4" key="1">
    <citation type="journal article" date="2023" name="Insect Mol. Biol.">
        <title>Genome sequencing provides insights into the evolution of gene families encoding plant cell wall-degrading enzymes in longhorned beetles.</title>
        <authorList>
            <person name="Shin N.R."/>
            <person name="Okamura Y."/>
            <person name="Kirsch R."/>
            <person name="Pauchet Y."/>
        </authorList>
    </citation>
    <scope>NUCLEOTIDE SEQUENCE</scope>
    <source>
        <strain evidence="4">RBIC_L_NR</strain>
    </source>
</reference>